<accession>A0A8T0GKS4</accession>
<dbReference type="AlphaFoldDB" id="A0A8T0GKS4"/>
<sequence length="123" mass="13282">MDHLKLLQLFQLPLVSNSDATAPVGAHIFQLHGGNCSFGSCTSLPISHPDPTPDDHYCFDVKCPKCNPKTGTLQTPSAAYLSVRTYFMEMCNSGAGSTLQKSGTYFLESAILAPISHPDKDHV</sequence>
<gene>
    <name evidence="1" type="ORF">KC19_10G054800</name>
</gene>
<proteinExistence type="predicted"/>
<comment type="caution">
    <text evidence="1">The sequence shown here is derived from an EMBL/GenBank/DDBJ whole genome shotgun (WGS) entry which is preliminary data.</text>
</comment>
<evidence type="ECO:0000313" key="2">
    <source>
        <dbReference type="Proteomes" id="UP000822688"/>
    </source>
</evidence>
<keyword evidence="2" id="KW-1185">Reference proteome</keyword>
<dbReference type="Proteomes" id="UP000822688">
    <property type="component" value="Chromosome 10"/>
</dbReference>
<evidence type="ECO:0000313" key="1">
    <source>
        <dbReference type="EMBL" id="KAG0558789.1"/>
    </source>
</evidence>
<protein>
    <submittedName>
        <fullName evidence="1">Uncharacterized protein</fullName>
    </submittedName>
</protein>
<dbReference type="EMBL" id="CM026431">
    <property type="protein sequence ID" value="KAG0558789.1"/>
    <property type="molecule type" value="Genomic_DNA"/>
</dbReference>
<organism evidence="1 2">
    <name type="scientific">Ceratodon purpureus</name>
    <name type="common">Fire moss</name>
    <name type="synonym">Dicranum purpureum</name>
    <dbReference type="NCBI Taxonomy" id="3225"/>
    <lineage>
        <taxon>Eukaryota</taxon>
        <taxon>Viridiplantae</taxon>
        <taxon>Streptophyta</taxon>
        <taxon>Embryophyta</taxon>
        <taxon>Bryophyta</taxon>
        <taxon>Bryophytina</taxon>
        <taxon>Bryopsida</taxon>
        <taxon>Dicranidae</taxon>
        <taxon>Pseudoditrichales</taxon>
        <taxon>Ditrichaceae</taxon>
        <taxon>Ceratodon</taxon>
    </lineage>
</organism>
<name>A0A8T0GKS4_CERPU</name>
<reference evidence="1" key="1">
    <citation type="submission" date="2020-06" db="EMBL/GenBank/DDBJ databases">
        <title>WGS assembly of Ceratodon purpureus strain R40.</title>
        <authorList>
            <person name="Carey S.B."/>
            <person name="Jenkins J."/>
            <person name="Shu S."/>
            <person name="Lovell J.T."/>
            <person name="Sreedasyam A."/>
            <person name="Maumus F."/>
            <person name="Tiley G.P."/>
            <person name="Fernandez-Pozo N."/>
            <person name="Barry K."/>
            <person name="Chen C."/>
            <person name="Wang M."/>
            <person name="Lipzen A."/>
            <person name="Daum C."/>
            <person name="Saski C.A."/>
            <person name="Payton A.C."/>
            <person name="Mcbreen J.C."/>
            <person name="Conrad R.E."/>
            <person name="Kollar L.M."/>
            <person name="Olsson S."/>
            <person name="Huttunen S."/>
            <person name="Landis J.B."/>
            <person name="Wickett N.J."/>
            <person name="Johnson M.G."/>
            <person name="Rensing S.A."/>
            <person name="Grimwood J."/>
            <person name="Schmutz J."/>
            <person name="Mcdaniel S.F."/>
        </authorList>
    </citation>
    <scope>NUCLEOTIDE SEQUENCE</scope>
    <source>
        <strain evidence="1">R40</strain>
    </source>
</reference>